<dbReference type="SUPFAM" id="SSF81383">
    <property type="entry name" value="F-box domain"/>
    <property type="match status" value="1"/>
</dbReference>
<evidence type="ECO:0000313" key="3">
    <source>
        <dbReference type="EMBL" id="CAL5135436.1"/>
    </source>
</evidence>
<dbReference type="Proteomes" id="UP001497525">
    <property type="component" value="Unassembled WGS sequence"/>
</dbReference>
<comment type="caution">
    <text evidence="3">The sequence shown here is derived from an EMBL/GenBank/DDBJ whole genome shotgun (WGS) entry which is preliminary data.</text>
</comment>
<reference evidence="3" key="1">
    <citation type="submission" date="2024-06" db="EMBL/GenBank/DDBJ databases">
        <authorList>
            <person name="Liu X."/>
            <person name="Lenzi L."/>
            <person name="Haldenby T S."/>
            <person name="Uol C."/>
        </authorList>
    </citation>
    <scope>NUCLEOTIDE SEQUENCE</scope>
</reference>
<proteinExistence type="predicted"/>
<dbReference type="PROSITE" id="PS50181">
    <property type="entry name" value="FBOX"/>
    <property type="match status" value="1"/>
</dbReference>
<dbReference type="GO" id="GO:0003713">
    <property type="term" value="F:transcription coactivator activity"/>
    <property type="evidence" value="ECO:0007669"/>
    <property type="project" value="TreeGrafter"/>
</dbReference>
<dbReference type="PANTHER" id="PTHR13252:SF1">
    <property type="entry name" value="DAMPENED, ISOFORM A"/>
    <property type="match status" value="1"/>
</dbReference>
<feature type="region of interest" description="Disordered" evidence="1">
    <location>
        <begin position="305"/>
        <end position="351"/>
    </location>
</feature>
<feature type="compositionally biased region" description="Basic residues" evidence="1">
    <location>
        <begin position="336"/>
        <end position="351"/>
    </location>
</feature>
<feature type="domain" description="F-box" evidence="2">
    <location>
        <begin position="4"/>
        <end position="52"/>
    </location>
</feature>
<dbReference type="InterPro" id="IPR039719">
    <property type="entry name" value="FBXO28"/>
</dbReference>
<protein>
    <recommendedName>
        <fullName evidence="2">F-box domain-containing protein</fullName>
    </recommendedName>
</protein>
<evidence type="ECO:0000259" key="2">
    <source>
        <dbReference type="PROSITE" id="PS50181"/>
    </source>
</evidence>
<accession>A0AAV2TGJ1</accession>
<dbReference type="AlphaFoldDB" id="A0AAV2TGJ1"/>
<dbReference type="GO" id="GO:0005634">
    <property type="term" value="C:nucleus"/>
    <property type="evidence" value="ECO:0007669"/>
    <property type="project" value="TreeGrafter"/>
</dbReference>
<evidence type="ECO:0000313" key="4">
    <source>
        <dbReference type="Proteomes" id="UP001497525"/>
    </source>
</evidence>
<evidence type="ECO:0000256" key="1">
    <source>
        <dbReference type="SAM" id="MobiDB-lite"/>
    </source>
</evidence>
<dbReference type="InterPro" id="IPR036047">
    <property type="entry name" value="F-box-like_dom_sf"/>
</dbReference>
<organism evidence="3 4">
    <name type="scientific">Calicophoron daubneyi</name>
    <name type="common">Rumen fluke</name>
    <name type="synonym">Paramphistomum daubneyi</name>
    <dbReference type="NCBI Taxonomy" id="300641"/>
    <lineage>
        <taxon>Eukaryota</taxon>
        <taxon>Metazoa</taxon>
        <taxon>Spiralia</taxon>
        <taxon>Lophotrochozoa</taxon>
        <taxon>Platyhelminthes</taxon>
        <taxon>Trematoda</taxon>
        <taxon>Digenea</taxon>
        <taxon>Plagiorchiida</taxon>
        <taxon>Pronocephalata</taxon>
        <taxon>Paramphistomoidea</taxon>
        <taxon>Paramphistomidae</taxon>
        <taxon>Calicophoron</taxon>
    </lineage>
</organism>
<dbReference type="PANTHER" id="PTHR13252">
    <property type="entry name" value="F-BOX ONLY PROTEIN 28"/>
    <property type="match status" value="1"/>
</dbReference>
<name>A0AAV2TGJ1_CALDB</name>
<dbReference type="InterPro" id="IPR001810">
    <property type="entry name" value="F-box_dom"/>
</dbReference>
<dbReference type="EMBL" id="CAXLJL010000267">
    <property type="protein sequence ID" value="CAL5135436.1"/>
    <property type="molecule type" value="Genomic_DNA"/>
</dbReference>
<sequence>MQSCPTLLDLPRHILESVLSYLPFDDVSKIRETCSLLDEICSGILNRGFRQLEKQVALDQAKLRGKLPRRESERRLHPLNRHSETLSAIETRLSLLKISIMRYADEGYCCFFPGKVLDEAHRICRLLQTGSDPTIRPYELLHELRDISSMAIEHFEETLLPLIRRRAVTVNVAGPSWLPSQPFRRSDPVLPRSVPLDEVRAVVSYQRKIRRSVAPLISERDSTDSHISPVQSTLLRDRVKNLERSQFTSAMRYRVLRRTLSHFSVRLREITEQNKRLNELVAAQAKKMQQLETFCATLIPNNMPDGANGNLQPKCGQTGRNLRHRKRSYSVVHQKSSARTRSRVPKKSRHA</sequence>
<gene>
    <name evidence="3" type="ORF">CDAUBV1_LOCUS9580</name>
</gene>